<dbReference type="SMART" id="SM00562">
    <property type="entry name" value="NDK"/>
    <property type="match status" value="1"/>
</dbReference>
<dbReference type="eggNOG" id="KOG0888">
    <property type="taxonomic scope" value="Eukaryota"/>
</dbReference>
<evidence type="ECO:0000313" key="9">
    <source>
        <dbReference type="Proteomes" id="UP000002729"/>
    </source>
</evidence>
<gene>
    <name evidence="8" type="ORF">AURANDRAFT_59582</name>
</gene>
<dbReference type="Pfam" id="PF00334">
    <property type="entry name" value="NDK"/>
    <property type="match status" value="1"/>
</dbReference>
<dbReference type="SUPFAM" id="SSF54919">
    <property type="entry name" value="Nucleoside diphosphate kinase, NDK"/>
    <property type="match status" value="2"/>
</dbReference>
<sequence length="328" mass="36060">MAVYGLSVEWYDAQPMLTREFVMRVYAEELQVEMYDANSRRTFLKKSPLPSSIRLNDLHVGNEIVLHSRALKIVRYADRATAMALSKSQIVSTVLLTPECIACRKLGAAISMLEDAGLTIKKLKMVALNKPEADKCLQRLHKRPNEGSQLSSNKCVIASVAGTDAVEALTQACRAISESLGARFGSNCTCCVVRPHAVMGKQLGAILSHIEALQAYEISAMALFKLDIPAAAEFLEIYEGVIPEFEASVKQLSSGPCCALELRTSGTAVQHFRESCGPWDVNFAKEIRPQTIRAKFGIDGVKNAVHCTDLPDDGESEVRYFFEILNPC</sequence>
<dbReference type="InterPro" id="IPR006602">
    <property type="entry name" value="DM10_dom"/>
</dbReference>
<comment type="subcellular location">
    <subcellularLocation>
        <location evidence="1">Cell projection</location>
        <location evidence="1">Cilium</location>
    </subcellularLocation>
    <subcellularLocation>
        <location evidence="2">Cytoplasm</location>
        <location evidence="2">Cytoskeleton</location>
    </subcellularLocation>
</comment>
<protein>
    <recommendedName>
        <fullName evidence="7">DM10 domain-containing protein</fullName>
    </recommendedName>
</protein>
<evidence type="ECO:0000256" key="3">
    <source>
        <dbReference type="ARBA" id="ARBA00022490"/>
    </source>
</evidence>
<dbReference type="KEGG" id="aaf:AURANDRAFT_59582"/>
<comment type="similarity">
    <text evidence="6">Belongs to the NDK family.</text>
</comment>
<dbReference type="EMBL" id="GL833161">
    <property type="protein sequence ID" value="EGB03788.1"/>
    <property type="molecule type" value="Genomic_DNA"/>
</dbReference>
<dbReference type="InterPro" id="IPR037993">
    <property type="entry name" value="NDPk7B"/>
</dbReference>
<dbReference type="PANTHER" id="PTHR43109:SF2">
    <property type="entry name" value="NUCLEOSIDE DIPHOSPHATE KINASE 7"/>
    <property type="match status" value="1"/>
</dbReference>
<reference evidence="8 9" key="1">
    <citation type="journal article" date="2011" name="Proc. Natl. Acad. Sci. U.S.A.">
        <title>Niche of harmful alga Aureococcus anophagefferens revealed through ecogenomics.</title>
        <authorList>
            <person name="Gobler C.J."/>
            <person name="Berry D.L."/>
            <person name="Dyhrman S.T."/>
            <person name="Wilhelm S.W."/>
            <person name="Salamov A."/>
            <person name="Lobanov A.V."/>
            <person name="Zhang Y."/>
            <person name="Collier J.L."/>
            <person name="Wurch L.L."/>
            <person name="Kustka A.B."/>
            <person name="Dill B.D."/>
            <person name="Shah M."/>
            <person name="VerBerkmoes N.C."/>
            <person name="Kuo A."/>
            <person name="Terry A."/>
            <person name="Pangilinan J."/>
            <person name="Lindquist E.A."/>
            <person name="Lucas S."/>
            <person name="Paulsen I.T."/>
            <person name="Hattenrath-Lehmann T.K."/>
            <person name="Talmage S.C."/>
            <person name="Walker E.A."/>
            <person name="Koch F."/>
            <person name="Burson A.M."/>
            <person name="Marcoval M.A."/>
            <person name="Tang Y.Z."/>
            <person name="Lecleir G.R."/>
            <person name="Coyne K.J."/>
            <person name="Berg G.M."/>
            <person name="Bertrand E.M."/>
            <person name="Saito M.A."/>
            <person name="Gladyshev V.N."/>
            <person name="Grigoriev I.V."/>
        </authorList>
    </citation>
    <scope>NUCLEOTIDE SEQUENCE [LARGE SCALE GENOMIC DNA]</scope>
    <source>
        <strain evidence="9">CCMP 1984</strain>
    </source>
</reference>
<dbReference type="GO" id="GO:0005879">
    <property type="term" value="C:axonemal microtubule"/>
    <property type="evidence" value="ECO:0007669"/>
    <property type="project" value="TreeGrafter"/>
</dbReference>
<dbReference type="OMA" id="APKHERA"/>
<dbReference type="OrthoDB" id="270127at2759"/>
<keyword evidence="4" id="KW-0206">Cytoskeleton</keyword>
<comment type="caution">
    <text evidence="6">Lacks conserved residue(s) required for the propagation of feature annotation.</text>
</comment>
<keyword evidence="5" id="KW-0966">Cell projection</keyword>
<organism evidence="9">
    <name type="scientific">Aureococcus anophagefferens</name>
    <name type="common">Harmful bloom alga</name>
    <dbReference type="NCBI Taxonomy" id="44056"/>
    <lineage>
        <taxon>Eukaryota</taxon>
        <taxon>Sar</taxon>
        <taxon>Stramenopiles</taxon>
        <taxon>Ochrophyta</taxon>
        <taxon>Pelagophyceae</taxon>
        <taxon>Pelagomonadales</taxon>
        <taxon>Pelagomonadaceae</taxon>
        <taxon>Aureococcus</taxon>
    </lineage>
</organism>
<dbReference type="InterPro" id="IPR034907">
    <property type="entry name" value="NDK-like_dom"/>
</dbReference>
<evidence type="ECO:0000256" key="5">
    <source>
        <dbReference type="ARBA" id="ARBA00023273"/>
    </source>
</evidence>
<evidence type="ECO:0000259" key="7">
    <source>
        <dbReference type="PROSITE" id="PS51336"/>
    </source>
</evidence>
<evidence type="ECO:0000256" key="6">
    <source>
        <dbReference type="PROSITE-ProRule" id="PRU00706"/>
    </source>
</evidence>
<evidence type="ECO:0000313" key="8">
    <source>
        <dbReference type="EMBL" id="EGB03788.1"/>
    </source>
</evidence>
<dbReference type="RefSeq" id="XP_009041518.1">
    <property type="nucleotide sequence ID" value="XM_009043270.1"/>
</dbReference>
<dbReference type="CDD" id="cd04412">
    <property type="entry name" value="NDPk7B"/>
    <property type="match status" value="1"/>
</dbReference>
<accession>F0YM77</accession>
<evidence type="ECO:0000256" key="1">
    <source>
        <dbReference type="ARBA" id="ARBA00004138"/>
    </source>
</evidence>
<feature type="domain" description="DM10" evidence="7">
    <location>
        <begin position="1"/>
        <end position="89"/>
    </location>
</feature>
<dbReference type="Proteomes" id="UP000002729">
    <property type="component" value="Unassembled WGS sequence"/>
</dbReference>
<dbReference type="PANTHER" id="PTHR43109">
    <property type="entry name" value="NUCLEOSIDE DIPHOSPHATE KINASE 7"/>
    <property type="match status" value="1"/>
</dbReference>
<dbReference type="AlphaFoldDB" id="F0YM77"/>
<keyword evidence="9" id="KW-1185">Reference proteome</keyword>
<dbReference type="PROSITE" id="PS51336">
    <property type="entry name" value="DM10"/>
    <property type="match status" value="1"/>
</dbReference>
<dbReference type="PROSITE" id="PS51374">
    <property type="entry name" value="NDPK_LIKE"/>
    <property type="match status" value="1"/>
</dbReference>
<evidence type="ECO:0000256" key="4">
    <source>
        <dbReference type="ARBA" id="ARBA00023212"/>
    </source>
</evidence>
<dbReference type="Gene3D" id="3.30.70.141">
    <property type="entry name" value="Nucleoside diphosphate kinase-like domain"/>
    <property type="match status" value="2"/>
</dbReference>
<dbReference type="InterPro" id="IPR036850">
    <property type="entry name" value="NDK-like_dom_sf"/>
</dbReference>
<dbReference type="GeneID" id="20222806"/>
<dbReference type="InParanoid" id="F0YM77"/>
<name>F0YM77_AURAN</name>
<evidence type="ECO:0000256" key="2">
    <source>
        <dbReference type="ARBA" id="ARBA00004245"/>
    </source>
</evidence>
<proteinExistence type="inferred from homology"/>
<keyword evidence="3" id="KW-0963">Cytoplasm</keyword>